<name>A0A5B7I618_PORTR</name>
<accession>A0A5B7I618</accession>
<keyword evidence="3" id="KW-1185">Reference proteome</keyword>
<sequence>MKMDSMPATAVATIEMSTVRVRDIERTSIVVMITKWPFLRRYHKWTSLPQAESSIAWCGTQIQAYKGHSNVQQSAIQCRFFLAATTLVSFLELSPMYLSSGCKQIYFHLSSSLCFTYPGQTPLPSKTKGGTSSIHHFTNTPQSIQSRGASHI</sequence>
<evidence type="ECO:0000256" key="1">
    <source>
        <dbReference type="SAM" id="MobiDB-lite"/>
    </source>
</evidence>
<reference evidence="2 3" key="1">
    <citation type="submission" date="2019-05" db="EMBL/GenBank/DDBJ databases">
        <title>Another draft genome of Portunus trituberculatus and its Hox gene families provides insights of decapod evolution.</title>
        <authorList>
            <person name="Jeong J.-H."/>
            <person name="Song I."/>
            <person name="Kim S."/>
            <person name="Choi T."/>
            <person name="Kim D."/>
            <person name="Ryu S."/>
            <person name="Kim W."/>
        </authorList>
    </citation>
    <scope>NUCLEOTIDE SEQUENCE [LARGE SCALE GENOMIC DNA]</scope>
    <source>
        <tissue evidence="2">Muscle</tissue>
    </source>
</reference>
<dbReference type="EMBL" id="VSRR010045631">
    <property type="protein sequence ID" value="MPC77339.1"/>
    <property type="molecule type" value="Genomic_DNA"/>
</dbReference>
<evidence type="ECO:0000313" key="3">
    <source>
        <dbReference type="Proteomes" id="UP000324222"/>
    </source>
</evidence>
<comment type="caution">
    <text evidence="2">The sequence shown here is derived from an EMBL/GenBank/DDBJ whole genome shotgun (WGS) entry which is preliminary data.</text>
</comment>
<protein>
    <submittedName>
        <fullName evidence="2">Uncharacterized protein</fullName>
    </submittedName>
</protein>
<feature type="region of interest" description="Disordered" evidence="1">
    <location>
        <begin position="126"/>
        <end position="152"/>
    </location>
</feature>
<organism evidence="2 3">
    <name type="scientific">Portunus trituberculatus</name>
    <name type="common">Swimming crab</name>
    <name type="synonym">Neptunus trituberculatus</name>
    <dbReference type="NCBI Taxonomy" id="210409"/>
    <lineage>
        <taxon>Eukaryota</taxon>
        <taxon>Metazoa</taxon>
        <taxon>Ecdysozoa</taxon>
        <taxon>Arthropoda</taxon>
        <taxon>Crustacea</taxon>
        <taxon>Multicrustacea</taxon>
        <taxon>Malacostraca</taxon>
        <taxon>Eumalacostraca</taxon>
        <taxon>Eucarida</taxon>
        <taxon>Decapoda</taxon>
        <taxon>Pleocyemata</taxon>
        <taxon>Brachyura</taxon>
        <taxon>Eubrachyura</taxon>
        <taxon>Portunoidea</taxon>
        <taxon>Portunidae</taxon>
        <taxon>Portuninae</taxon>
        <taxon>Portunus</taxon>
    </lineage>
</organism>
<gene>
    <name evidence="2" type="ORF">E2C01_071791</name>
</gene>
<evidence type="ECO:0000313" key="2">
    <source>
        <dbReference type="EMBL" id="MPC77339.1"/>
    </source>
</evidence>
<proteinExistence type="predicted"/>
<dbReference type="AlphaFoldDB" id="A0A5B7I618"/>
<dbReference type="Proteomes" id="UP000324222">
    <property type="component" value="Unassembled WGS sequence"/>
</dbReference>